<dbReference type="InterPro" id="IPR050741">
    <property type="entry name" value="Acyl-CoA_dehydrogenase"/>
</dbReference>
<keyword evidence="4 10" id="KW-0285">Flavoprotein</keyword>
<feature type="domain" description="Acyl-CoA oxidase/dehydrogenase middle" evidence="12">
    <location>
        <begin position="128"/>
        <end position="222"/>
    </location>
</feature>
<name>A0A1H9GDH9_9GAMM</name>
<dbReference type="GO" id="GO:0033539">
    <property type="term" value="P:fatty acid beta-oxidation using acyl-CoA dehydrogenase"/>
    <property type="evidence" value="ECO:0007669"/>
    <property type="project" value="TreeGrafter"/>
</dbReference>
<dbReference type="RefSeq" id="WP_093285198.1">
    <property type="nucleotide sequence ID" value="NZ_FOFS01000007.1"/>
</dbReference>
<dbReference type="GO" id="GO:0003995">
    <property type="term" value="F:acyl-CoA dehydrogenase activity"/>
    <property type="evidence" value="ECO:0007669"/>
    <property type="project" value="InterPro"/>
</dbReference>
<evidence type="ECO:0000256" key="4">
    <source>
        <dbReference type="ARBA" id="ARBA00022630"/>
    </source>
</evidence>
<dbReference type="InterPro" id="IPR037069">
    <property type="entry name" value="AcylCoA_DH/ox_N_sf"/>
</dbReference>
<proteinExistence type="inferred from homology"/>
<dbReference type="InterPro" id="IPR009075">
    <property type="entry name" value="AcylCo_DH/oxidase_C"/>
</dbReference>
<dbReference type="InterPro" id="IPR046373">
    <property type="entry name" value="Acyl-CoA_Oxase/DH_mid-dom_sf"/>
</dbReference>
<dbReference type="OrthoDB" id="9769473at2"/>
<dbReference type="Gene3D" id="1.10.540.10">
    <property type="entry name" value="Acyl-CoA dehydrogenase/oxidase, N-terminal domain"/>
    <property type="match status" value="1"/>
</dbReference>
<evidence type="ECO:0000256" key="7">
    <source>
        <dbReference type="ARBA" id="ARBA00037085"/>
    </source>
</evidence>
<organism evidence="14 15">
    <name type="scientific">Solimonas aquatica</name>
    <dbReference type="NCBI Taxonomy" id="489703"/>
    <lineage>
        <taxon>Bacteria</taxon>
        <taxon>Pseudomonadati</taxon>
        <taxon>Pseudomonadota</taxon>
        <taxon>Gammaproteobacteria</taxon>
        <taxon>Nevskiales</taxon>
        <taxon>Nevskiaceae</taxon>
        <taxon>Solimonas</taxon>
    </lineage>
</organism>
<feature type="domain" description="Acyl-CoA dehydrogenase/oxidase N-terminal" evidence="13">
    <location>
        <begin position="12"/>
        <end position="123"/>
    </location>
</feature>
<dbReference type="FunFam" id="1.10.540.10:FF:000026">
    <property type="entry name" value="Acyl-CoA dehydrogenase medium chain"/>
    <property type="match status" value="1"/>
</dbReference>
<evidence type="ECO:0000313" key="15">
    <source>
        <dbReference type="Proteomes" id="UP000199233"/>
    </source>
</evidence>
<dbReference type="InterPro" id="IPR036250">
    <property type="entry name" value="AcylCo_DH-like_C"/>
</dbReference>
<dbReference type="Pfam" id="PF02771">
    <property type="entry name" value="Acyl-CoA_dh_N"/>
    <property type="match status" value="1"/>
</dbReference>
<keyword evidence="6 10" id="KW-0560">Oxidoreductase</keyword>
<comment type="pathway">
    <text evidence="2">Siderophore biosynthesis; mycobactin biosynthesis.</text>
</comment>
<dbReference type="FunFam" id="2.40.110.10:FF:000002">
    <property type="entry name" value="Acyl-CoA dehydrogenase fadE12"/>
    <property type="match status" value="1"/>
</dbReference>
<dbReference type="PROSITE" id="PS00073">
    <property type="entry name" value="ACYL_COA_DH_2"/>
    <property type="match status" value="1"/>
</dbReference>
<dbReference type="Gene3D" id="1.20.140.10">
    <property type="entry name" value="Butyryl-CoA Dehydrogenase, subunit A, domain 3"/>
    <property type="match status" value="1"/>
</dbReference>
<dbReference type="AlphaFoldDB" id="A0A1H9GDH9"/>
<dbReference type="FunFam" id="1.20.140.10:FF:000001">
    <property type="entry name" value="Acyl-CoA dehydrogenase"/>
    <property type="match status" value="1"/>
</dbReference>
<keyword evidence="5 10" id="KW-0274">FAD</keyword>
<evidence type="ECO:0000256" key="1">
    <source>
        <dbReference type="ARBA" id="ARBA00001974"/>
    </source>
</evidence>
<dbReference type="Gene3D" id="2.40.110.10">
    <property type="entry name" value="Butyryl-CoA Dehydrogenase, subunit A, domain 2"/>
    <property type="match status" value="1"/>
</dbReference>
<keyword evidence="15" id="KW-1185">Reference proteome</keyword>
<dbReference type="GO" id="GO:0050660">
    <property type="term" value="F:flavin adenine dinucleotide binding"/>
    <property type="evidence" value="ECO:0007669"/>
    <property type="project" value="InterPro"/>
</dbReference>
<evidence type="ECO:0000256" key="5">
    <source>
        <dbReference type="ARBA" id="ARBA00022827"/>
    </source>
</evidence>
<accession>A0A1H9GDH9</accession>
<evidence type="ECO:0000259" key="13">
    <source>
        <dbReference type="Pfam" id="PF02771"/>
    </source>
</evidence>
<dbReference type="InterPro" id="IPR006091">
    <property type="entry name" value="Acyl-CoA_Oxase/DH_mid-dom"/>
</dbReference>
<dbReference type="InterPro" id="IPR006089">
    <property type="entry name" value="Acyl-CoA_DH_CS"/>
</dbReference>
<evidence type="ECO:0000256" key="2">
    <source>
        <dbReference type="ARBA" id="ARBA00005102"/>
    </source>
</evidence>
<evidence type="ECO:0000256" key="8">
    <source>
        <dbReference type="ARBA" id="ARBA00040394"/>
    </source>
</evidence>
<dbReference type="STRING" id="489703.SAMN04488038_10722"/>
<sequence length="383" mass="42562">MTQLAYRSPWMTQELELLRDSARRFFEAEAVPNEARWAQQKHVDREFWRKAGEMGLLCAGIPAEYGGGDGSFAHEAVIFEEQGRIACSSFGNHVHSGIAAHYIASYGNEAQKRRWLPRLASGEMISGIAMTEPGAGSDLQGIKTRALREGDHYRVTGAKTFISNGYLADLLVLVVKTDPALGGKGVSLLVVETANLPGFRRGRVLDKVGMHGQDTSELFFDDSPVPVENLLGSEGQGFVQLMQQLPRERLIIALQAQATIERAVALTQEYVRERKAFGKTIGEFQNTRFSLAECHTEARIGRVFVDHCITQFLAGTLDSATASMAKYWVTDKQCEIIDRCLQFFGGYGYMNEYPIARMFADARVQKIYGGANEIMKELIARSM</sequence>
<protein>
    <recommendedName>
        <fullName evidence="8">Acyl-[acyl-carrier-protein] dehydrogenase MbtN</fullName>
    </recommendedName>
    <alternativeName>
        <fullName evidence="9">Mycobactin synthase protein N</fullName>
    </alternativeName>
</protein>
<dbReference type="InterPro" id="IPR009100">
    <property type="entry name" value="AcylCoA_DH/oxidase_NM_dom_sf"/>
</dbReference>
<dbReference type="InterPro" id="IPR013786">
    <property type="entry name" value="AcylCoA_DH/ox_N"/>
</dbReference>
<comment type="similarity">
    <text evidence="3 10">Belongs to the acyl-CoA dehydrogenase family.</text>
</comment>
<dbReference type="Pfam" id="PF02770">
    <property type="entry name" value="Acyl-CoA_dh_M"/>
    <property type="match status" value="1"/>
</dbReference>
<evidence type="ECO:0000256" key="6">
    <source>
        <dbReference type="ARBA" id="ARBA00023002"/>
    </source>
</evidence>
<dbReference type="SUPFAM" id="SSF56645">
    <property type="entry name" value="Acyl-CoA dehydrogenase NM domain-like"/>
    <property type="match status" value="1"/>
</dbReference>
<dbReference type="PROSITE" id="PS00072">
    <property type="entry name" value="ACYL_COA_DH_1"/>
    <property type="match status" value="1"/>
</dbReference>
<evidence type="ECO:0000259" key="11">
    <source>
        <dbReference type="Pfam" id="PF00441"/>
    </source>
</evidence>
<dbReference type="GO" id="GO:0005737">
    <property type="term" value="C:cytoplasm"/>
    <property type="evidence" value="ECO:0007669"/>
    <property type="project" value="TreeGrafter"/>
</dbReference>
<evidence type="ECO:0000259" key="12">
    <source>
        <dbReference type="Pfam" id="PF02770"/>
    </source>
</evidence>
<feature type="domain" description="Acyl-CoA dehydrogenase/oxidase C-terminal" evidence="11">
    <location>
        <begin position="235"/>
        <end position="383"/>
    </location>
</feature>
<reference evidence="14 15" key="1">
    <citation type="submission" date="2016-10" db="EMBL/GenBank/DDBJ databases">
        <authorList>
            <person name="de Groot N.N."/>
        </authorList>
    </citation>
    <scope>NUCLEOTIDE SEQUENCE [LARGE SCALE GENOMIC DNA]</scope>
    <source>
        <strain evidence="14 15">DSM 25927</strain>
    </source>
</reference>
<evidence type="ECO:0000256" key="10">
    <source>
        <dbReference type="RuleBase" id="RU362125"/>
    </source>
</evidence>
<evidence type="ECO:0000256" key="9">
    <source>
        <dbReference type="ARBA" id="ARBA00042660"/>
    </source>
</evidence>
<dbReference type="PANTHER" id="PTHR48083">
    <property type="entry name" value="MEDIUM-CHAIN SPECIFIC ACYL-COA DEHYDROGENASE, MITOCHONDRIAL-RELATED"/>
    <property type="match status" value="1"/>
</dbReference>
<evidence type="ECO:0000313" key="14">
    <source>
        <dbReference type="EMBL" id="SEQ47838.1"/>
    </source>
</evidence>
<dbReference type="Proteomes" id="UP000199233">
    <property type="component" value="Unassembled WGS sequence"/>
</dbReference>
<evidence type="ECO:0000256" key="3">
    <source>
        <dbReference type="ARBA" id="ARBA00009347"/>
    </source>
</evidence>
<comment type="cofactor">
    <cofactor evidence="1 10">
        <name>FAD</name>
        <dbReference type="ChEBI" id="CHEBI:57692"/>
    </cofactor>
</comment>
<dbReference type="EMBL" id="FOFS01000007">
    <property type="protein sequence ID" value="SEQ47838.1"/>
    <property type="molecule type" value="Genomic_DNA"/>
</dbReference>
<dbReference type="SUPFAM" id="SSF47203">
    <property type="entry name" value="Acyl-CoA dehydrogenase C-terminal domain-like"/>
    <property type="match status" value="1"/>
</dbReference>
<dbReference type="PANTHER" id="PTHR48083:SF20">
    <property type="entry name" value="LONG-CHAIN SPECIFIC ACYL-COA DEHYDROGENASE, MITOCHONDRIAL"/>
    <property type="match status" value="1"/>
</dbReference>
<gene>
    <name evidence="14" type="ORF">SAMN04488038_10722</name>
</gene>
<dbReference type="Pfam" id="PF00441">
    <property type="entry name" value="Acyl-CoA_dh_1"/>
    <property type="match status" value="1"/>
</dbReference>
<comment type="function">
    <text evidence="7">Catalyzes the dehydrogenation at the alpha-beta position of ACP-bound acyl chains. This results in the introduction of a double bond in the lipidic chain, which is further transferred to the epsilon-amino group of lysine residue in the mycobactin core by MbtK.</text>
</comment>